<keyword evidence="3" id="KW-1185">Reference proteome</keyword>
<keyword evidence="1" id="KW-0472">Membrane</keyword>
<feature type="transmembrane region" description="Helical" evidence="1">
    <location>
        <begin position="62"/>
        <end position="81"/>
    </location>
</feature>
<reference evidence="2 3" key="1">
    <citation type="journal article" date="2010" name="Nature">
        <title>The Ectocarpus genome and the independent evolution of multicellularity in brown algae.</title>
        <authorList>
            <person name="Cock J.M."/>
            <person name="Sterck L."/>
            <person name="Rouze P."/>
            <person name="Scornet D."/>
            <person name="Allen A.E."/>
            <person name="Amoutzias G."/>
            <person name="Anthouard V."/>
            <person name="Artiguenave F."/>
            <person name="Aury J.M."/>
            <person name="Badger J.H."/>
            <person name="Beszteri B."/>
            <person name="Billiau K."/>
            <person name="Bonnet E."/>
            <person name="Bothwell J.H."/>
            <person name="Bowler C."/>
            <person name="Boyen C."/>
            <person name="Brownlee C."/>
            <person name="Carrano C.J."/>
            <person name="Charrier B."/>
            <person name="Cho G.Y."/>
            <person name="Coelho S.M."/>
            <person name="Collen J."/>
            <person name="Corre E."/>
            <person name="Da Silva C."/>
            <person name="Delage L."/>
            <person name="Delaroque N."/>
            <person name="Dittami S.M."/>
            <person name="Doulbeau S."/>
            <person name="Elias M."/>
            <person name="Farnham G."/>
            <person name="Gachon C.M."/>
            <person name="Gschloessl B."/>
            <person name="Heesch S."/>
            <person name="Jabbari K."/>
            <person name="Jubin C."/>
            <person name="Kawai H."/>
            <person name="Kimura K."/>
            <person name="Kloareg B."/>
            <person name="Kupper F.C."/>
            <person name="Lang D."/>
            <person name="Le Bail A."/>
            <person name="Leblanc C."/>
            <person name="Lerouge P."/>
            <person name="Lohr M."/>
            <person name="Lopez P.J."/>
            <person name="Martens C."/>
            <person name="Maumus F."/>
            <person name="Michel G."/>
            <person name="Miranda-Saavedra D."/>
            <person name="Morales J."/>
            <person name="Moreau H."/>
            <person name="Motomura T."/>
            <person name="Nagasato C."/>
            <person name="Napoli C.A."/>
            <person name="Nelson D.R."/>
            <person name="Nyvall-Collen P."/>
            <person name="Peters A.F."/>
            <person name="Pommier C."/>
            <person name="Potin P."/>
            <person name="Poulain J."/>
            <person name="Quesneville H."/>
            <person name="Read B."/>
            <person name="Rensing S.A."/>
            <person name="Ritter A."/>
            <person name="Rousvoal S."/>
            <person name="Samanta M."/>
            <person name="Samson G."/>
            <person name="Schroeder D.C."/>
            <person name="Segurens B."/>
            <person name="Strittmatter M."/>
            <person name="Tonon T."/>
            <person name="Tregear J.W."/>
            <person name="Valentin K."/>
            <person name="von Dassow P."/>
            <person name="Yamagishi T."/>
            <person name="Van de Peer Y."/>
            <person name="Wincker P."/>
        </authorList>
    </citation>
    <scope>NUCLEOTIDE SEQUENCE [LARGE SCALE GENOMIC DNA]</scope>
    <source>
        <strain evidence="3">Ec32 / CCAP1310/4</strain>
    </source>
</reference>
<protein>
    <submittedName>
        <fullName evidence="2">Uncharacterized protein</fullName>
    </submittedName>
</protein>
<dbReference type="EMBL" id="FN649728">
    <property type="protein sequence ID" value="CBN74808.1"/>
    <property type="molecule type" value="Genomic_DNA"/>
</dbReference>
<keyword evidence="1" id="KW-0812">Transmembrane</keyword>
<dbReference type="OrthoDB" id="10353658at2759"/>
<organism evidence="2 3">
    <name type="scientific">Ectocarpus siliculosus</name>
    <name type="common">Brown alga</name>
    <name type="synonym">Conferva siliculosa</name>
    <dbReference type="NCBI Taxonomy" id="2880"/>
    <lineage>
        <taxon>Eukaryota</taxon>
        <taxon>Sar</taxon>
        <taxon>Stramenopiles</taxon>
        <taxon>Ochrophyta</taxon>
        <taxon>PX clade</taxon>
        <taxon>Phaeophyceae</taxon>
        <taxon>Ectocarpales</taxon>
        <taxon>Ectocarpaceae</taxon>
        <taxon>Ectocarpus</taxon>
    </lineage>
</organism>
<feature type="transmembrane region" description="Helical" evidence="1">
    <location>
        <begin position="102"/>
        <end position="128"/>
    </location>
</feature>
<evidence type="ECO:0000313" key="2">
    <source>
        <dbReference type="EMBL" id="CBN74808.1"/>
    </source>
</evidence>
<evidence type="ECO:0000313" key="3">
    <source>
        <dbReference type="Proteomes" id="UP000002630"/>
    </source>
</evidence>
<dbReference type="AlphaFoldDB" id="D8LN45"/>
<name>D8LN45_ECTSI</name>
<dbReference type="Proteomes" id="UP000002630">
    <property type="component" value="Linkage Group LG03"/>
</dbReference>
<proteinExistence type="predicted"/>
<keyword evidence="1" id="KW-1133">Transmembrane helix</keyword>
<accession>D8LN45</accession>
<evidence type="ECO:0000256" key="1">
    <source>
        <dbReference type="SAM" id="Phobius"/>
    </source>
</evidence>
<sequence>MKACGSRRNGTDSPYALALCRTTGAFILASQVSSVPSPEGNFCLALDLQENEDVTFSDTLGFVFNNGILVIQFVLLLAMFVKPLMIPQGHIQSGGAVYRRLVMRNVACTIGITFTYAVTTVIVVLGFLTTAPGSIKAAQLADLLPTANIFVTLCVTEMSLPLGFSSCVKSIKAETSSVVDSERHPTV</sequence>
<dbReference type="InParanoid" id="D8LN45"/>
<dbReference type="EMBL" id="FN648630">
    <property type="protein sequence ID" value="CBN74808.1"/>
    <property type="molecule type" value="Genomic_DNA"/>
</dbReference>
<gene>
    <name evidence="2" type="ORF">Esi_0043_0060</name>
</gene>